<keyword evidence="11" id="KW-0472">Membrane</keyword>
<dbReference type="FunFam" id="3.30.565.10:FF:000023">
    <property type="entry name" value="PAS domain-containing sensor histidine kinase"/>
    <property type="match status" value="1"/>
</dbReference>
<dbReference type="InterPro" id="IPR036097">
    <property type="entry name" value="HisK_dim/P_sf"/>
</dbReference>
<comment type="catalytic activity">
    <reaction evidence="1">
        <text>ATP + protein L-histidine = ADP + protein N-phospho-L-histidine.</text>
        <dbReference type="EC" id="2.7.13.3"/>
    </reaction>
</comment>
<proteinExistence type="predicted"/>
<keyword evidence="10" id="KW-0902">Two-component regulatory system</keyword>
<dbReference type="PRINTS" id="PR00344">
    <property type="entry name" value="BCTRLSENSOR"/>
</dbReference>
<dbReference type="Pfam" id="PF02518">
    <property type="entry name" value="HATPase_c"/>
    <property type="match status" value="1"/>
</dbReference>
<sequence length="343" mass="38634">MQEGPLPAQLYQVLFSQILMPLMLTDRAFSHFLDLNQAAARLLGLPSAEIFNLSPNQCLPDIHADLDFQNPFQSLLRTAQGNLQIMVYPSVLKEYLCLALLPLTEEQQLQADNQRLQNLSQRKSELIANLSHEIRTPLTAILGWPEILIDYPGLPDRVYQAAQAIEKEGQLVYALVEDLMDLSKIEAGQMRLDIRAENLSEVIRNAVEMLIEKANEKKQILELDLPETDLIAEMDPLRITQVLLNLLTNALKFTPEKGHIQVAARLEENEILIWIRDTGVGLRKEDHALIFQRFQRAVDAEAFDGAGIGLSLVQKFVELHGGRIGVESEHGKGSTFWFTLPVS</sequence>
<dbReference type="InterPro" id="IPR003661">
    <property type="entry name" value="HisK_dim/P_dom"/>
</dbReference>
<dbReference type="GO" id="GO:0009927">
    <property type="term" value="F:histidine phosphotransfer kinase activity"/>
    <property type="evidence" value="ECO:0007669"/>
    <property type="project" value="TreeGrafter"/>
</dbReference>
<comment type="caution">
    <text evidence="13">The sequence shown here is derived from an EMBL/GenBank/DDBJ whole genome shotgun (WGS) entry which is preliminary data.</text>
</comment>
<reference evidence="13 14" key="1">
    <citation type="submission" date="2017-09" db="EMBL/GenBank/DDBJ databases">
        <title>Depth-based differentiation of microbial function through sediment-hosted aquifers and enrichment of novel symbionts in the deep terrestrial subsurface.</title>
        <authorList>
            <person name="Probst A.J."/>
            <person name="Ladd B."/>
            <person name="Jarett J.K."/>
            <person name="Geller-Mcgrath D.E."/>
            <person name="Sieber C.M."/>
            <person name="Emerson J.B."/>
            <person name="Anantharaman K."/>
            <person name="Thomas B.C."/>
            <person name="Malmstrom R."/>
            <person name="Stieglmeier M."/>
            <person name="Klingl A."/>
            <person name="Woyke T."/>
            <person name="Ryan C.M."/>
            <person name="Banfield J.F."/>
        </authorList>
    </citation>
    <scope>NUCLEOTIDE SEQUENCE [LARGE SCALE GENOMIC DNA]</scope>
    <source>
        <strain evidence="13">CG17_big_fil_post_rev_8_21_14_2_50_48_46</strain>
    </source>
</reference>
<dbReference type="CDD" id="cd00082">
    <property type="entry name" value="HisKA"/>
    <property type="match status" value="1"/>
</dbReference>
<dbReference type="SMART" id="SM00388">
    <property type="entry name" value="HisKA"/>
    <property type="match status" value="1"/>
</dbReference>
<dbReference type="GO" id="GO:0005886">
    <property type="term" value="C:plasma membrane"/>
    <property type="evidence" value="ECO:0007669"/>
    <property type="project" value="UniProtKB-SubCell"/>
</dbReference>
<dbReference type="GO" id="GO:0005524">
    <property type="term" value="F:ATP binding"/>
    <property type="evidence" value="ECO:0007669"/>
    <property type="project" value="UniProtKB-KW"/>
</dbReference>
<dbReference type="InterPro" id="IPR003594">
    <property type="entry name" value="HATPase_dom"/>
</dbReference>
<keyword evidence="4" id="KW-1003">Cell membrane</keyword>
<dbReference type="SMART" id="SM00091">
    <property type="entry name" value="PAS"/>
    <property type="match status" value="1"/>
</dbReference>
<gene>
    <name evidence="13" type="ORF">COW36_17545</name>
</gene>
<evidence type="ECO:0000256" key="1">
    <source>
        <dbReference type="ARBA" id="ARBA00000085"/>
    </source>
</evidence>
<dbReference type="PROSITE" id="PS50109">
    <property type="entry name" value="HIS_KIN"/>
    <property type="match status" value="1"/>
</dbReference>
<dbReference type="SMART" id="SM00387">
    <property type="entry name" value="HATPase_c"/>
    <property type="match status" value="1"/>
</dbReference>
<evidence type="ECO:0000256" key="4">
    <source>
        <dbReference type="ARBA" id="ARBA00022475"/>
    </source>
</evidence>
<dbReference type="EMBL" id="PFFQ01000053">
    <property type="protein sequence ID" value="PIW15226.1"/>
    <property type="molecule type" value="Genomic_DNA"/>
</dbReference>
<evidence type="ECO:0000256" key="6">
    <source>
        <dbReference type="ARBA" id="ARBA00022679"/>
    </source>
</evidence>
<dbReference type="InterPro" id="IPR005467">
    <property type="entry name" value="His_kinase_dom"/>
</dbReference>
<comment type="subcellular location">
    <subcellularLocation>
        <location evidence="2">Cell membrane</location>
    </subcellularLocation>
</comment>
<keyword evidence="9" id="KW-0067">ATP-binding</keyword>
<keyword evidence="5" id="KW-0597">Phosphoprotein</keyword>
<dbReference type="Pfam" id="PF13188">
    <property type="entry name" value="PAS_8"/>
    <property type="match status" value="1"/>
</dbReference>
<dbReference type="EC" id="2.7.13.3" evidence="3"/>
<feature type="domain" description="Histidine kinase" evidence="12">
    <location>
        <begin position="129"/>
        <end position="343"/>
    </location>
</feature>
<dbReference type="SUPFAM" id="SSF55785">
    <property type="entry name" value="PYP-like sensor domain (PAS domain)"/>
    <property type="match status" value="1"/>
</dbReference>
<name>A0A2M7G0S1_9BACT</name>
<keyword evidence="8" id="KW-0418">Kinase</keyword>
<evidence type="ECO:0000256" key="9">
    <source>
        <dbReference type="ARBA" id="ARBA00022840"/>
    </source>
</evidence>
<dbReference type="Proteomes" id="UP000231019">
    <property type="component" value="Unassembled WGS sequence"/>
</dbReference>
<evidence type="ECO:0000256" key="10">
    <source>
        <dbReference type="ARBA" id="ARBA00023012"/>
    </source>
</evidence>
<evidence type="ECO:0000313" key="13">
    <source>
        <dbReference type="EMBL" id="PIW15226.1"/>
    </source>
</evidence>
<accession>A0A2M7G0S1</accession>
<dbReference type="InterPro" id="IPR004358">
    <property type="entry name" value="Sig_transdc_His_kin-like_C"/>
</dbReference>
<dbReference type="PANTHER" id="PTHR43047:SF72">
    <property type="entry name" value="OSMOSENSING HISTIDINE PROTEIN KINASE SLN1"/>
    <property type="match status" value="1"/>
</dbReference>
<dbReference type="InterPro" id="IPR035965">
    <property type="entry name" value="PAS-like_dom_sf"/>
</dbReference>
<evidence type="ECO:0000256" key="5">
    <source>
        <dbReference type="ARBA" id="ARBA00022553"/>
    </source>
</evidence>
<dbReference type="Gene3D" id="1.10.287.130">
    <property type="match status" value="1"/>
</dbReference>
<dbReference type="Pfam" id="PF00512">
    <property type="entry name" value="HisKA"/>
    <property type="match status" value="1"/>
</dbReference>
<dbReference type="AlphaFoldDB" id="A0A2M7G0S1"/>
<evidence type="ECO:0000256" key="7">
    <source>
        <dbReference type="ARBA" id="ARBA00022741"/>
    </source>
</evidence>
<dbReference type="InterPro" id="IPR000014">
    <property type="entry name" value="PAS"/>
</dbReference>
<dbReference type="SUPFAM" id="SSF47384">
    <property type="entry name" value="Homodimeric domain of signal transducing histidine kinase"/>
    <property type="match status" value="1"/>
</dbReference>
<evidence type="ECO:0000256" key="3">
    <source>
        <dbReference type="ARBA" id="ARBA00012438"/>
    </source>
</evidence>
<protein>
    <recommendedName>
        <fullName evidence="3">histidine kinase</fullName>
        <ecNumber evidence="3">2.7.13.3</ecNumber>
    </recommendedName>
</protein>
<dbReference type="GO" id="GO:0000155">
    <property type="term" value="F:phosphorelay sensor kinase activity"/>
    <property type="evidence" value="ECO:0007669"/>
    <property type="project" value="InterPro"/>
</dbReference>
<dbReference type="InterPro" id="IPR036890">
    <property type="entry name" value="HATPase_C_sf"/>
</dbReference>
<evidence type="ECO:0000313" key="14">
    <source>
        <dbReference type="Proteomes" id="UP000231019"/>
    </source>
</evidence>
<evidence type="ECO:0000259" key="12">
    <source>
        <dbReference type="PROSITE" id="PS50109"/>
    </source>
</evidence>
<keyword evidence="6" id="KW-0808">Transferase</keyword>
<dbReference type="SUPFAM" id="SSF55874">
    <property type="entry name" value="ATPase domain of HSP90 chaperone/DNA topoisomerase II/histidine kinase"/>
    <property type="match status" value="1"/>
</dbReference>
<evidence type="ECO:0000256" key="2">
    <source>
        <dbReference type="ARBA" id="ARBA00004236"/>
    </source>
</evidence>
<dbReference type="CDD" id="cd16922">
    <property type="entry name" value="HATPase_EvgS-ArcB-TorS-like"/>
    <property type="match status" value="1"/>
</dbReference>
<evidence type="ECO:0000256" key="11">
    <source>
        <dbReference type="ARBA" id="ARBA00023136"/>
    </source>
</evidence>
<organism evidence="13 14">
    <name type="scientific">bacterium (Candidatus Blackallbacteria) CG17_big_fil_post_rev_8_21_14_2_50_48_46</name>
    <dbReference type="NCBI Taxonomy" id="2014261"/>
    <lineage>
        <taxon>Bacteria</taxon>
        <taxon>Candidatus Blackallbacteria</taxon>
    </lineage>
</organism>
<dbReference type="PANTHER" id="PTHR43047">
    <property type="entry name" value="TWO-COMPONENT HISTIDINE PROTEIN KINASE"/>
    <property type="match status" value="1"/>
</dbReference>
<dbReference type="Gene3D" id="3.30.565.10">
    <property type="entry name" value="Histidine kinase-like ATPase, C-terminal domain"/>
    <property type="match status" value="1"/>
</dbReference>
<keyword evidence="7" id="KW-0547">Nucleotide-binding</keyword>
<evidence type="ECO:0000256" key="8">
    <source>
        <dbReference type="ARBA" id="ARBA00022777"/>
    </source>
</evidence>